<evidence type="ECO:0000256" key="1">
    <source>
        <dbReference type="SAM" id="Phobius"/>
    </source>
</evidence>
<dbReference type="Pfam" id="PF01569">
    <property type="entry name" value="PAP2"/>
    <property type="match status" value="1"/>
</dbReference>
<evidence type="ECO:0000313" key="4">
    <source>
        <dbReference type="Proteomes" id="UP001596337"/>
    </source>
</evidence>
<dbReference type="Gene3D" id="1.20.144.10">
    <property type="entry name" value="Phosphatidic acid phosphatase type 2/haloperoxidase"/>
    <property type="match status" value="1"/>
</dbReference>
<organism evidence="3 4">
    <name type="scientific">Haloechinothrix salitolerans</name>
    <dbReference type="NCBI Taxonomy" id="926830"/>
    <lineage>
        <taxon>Bacteria</taxon>
        <taxon>Bacillati</taxon>
        <taxon>Actinomycetota</taxon>
        <taxon>Actinomycetes</taxon>
        <taxon>Pseudonocardiales</taxon>
        <taxon>Pseudonocardiaceae</taxon>
        <taxon>Haloechinothrix</taxon>
    </lineage>
</organism>
<feature type="domain" description="Phosphatidic acid phosphatase type 2/haloperoxidase" evidence="2">
    <location>
        <begin position="105"/>
        <end position="217"/>
    </location>
</feature>
<feature type="transmembrane region" description="Helical" evidence="1">
    <location>
        <begin position="200"/>
        <end position="219"/>
    </location>
</feature>
<dbReference type="Proteomes" id="UP001596337">
    <property type="component" value="Unassembled WGS sequence"/>
</dbReference>
<reference evidence="4" key="1">
    <citation type="journal article" date="2019" name="Int. J. Syst. Evol. Microbiol.">
        <title>The Global Catalogue of Microorganisms (GCM) 10K type strain sequencing project: providing services to taxonomists for standard genome sequencing and annotation.</title>
        <authorList>
            <consortium name="The Broad Institute Genomics Platform"/>
            <consortium name="The Broad Institute Genome Sequencing Center for Infectious Disease"/>
            <person name="Wu L."/>
            <person name="Ma J."/>
        </authorList>
    </citation>
    <scope>NUCLEOTIDE SEQUENCE [LARGE SCALE GENOMIC DNA]</scope>
    <source>
        <strain evidence="4">KCTC 32255</strain>
    </source>
</reference>
<feature type="transmembrane region" description="Helical" evidence="1">
    <location>
        <begin position="105"/>
        <end position="124"/>
    </location>
</feature>
<dbReference type="InterPro" id="IPR036938">
    <property type="entry name" value="PAP2/HPO_sf"/>
</dbReference>
<name>A0ABW2C2J7_9PSEU</name>
<sequence length="259" mass="28440">MSAGAWPSSTLSTRRAVANHHRTALLRLALCFGMLIVVLGQVWVNSGVLIVIDRAARTLVDAEQYPILTAIALGADHIGQREPIAGVLLGCAATLARYQRTWRPIVLSIAALLAVNFVVGVLKISYGRGKPQFGDTAPFVDGMIFPSGHTANVVITWGLLAYILITYGYLRRRRAAIRIVITLSLLMGLISWYLDTHWVTDIIAGWLIGAILLQGLILIDTMWRWRPPRTAALAELPTEVIRFPDSPAELRTTEPTGVR</sequence>
<dbReference type="InterPro" id="IPR000326">
    <property type="entry name" value="PAP2/HPO"/>
</dbReference>
<feature type="transmembrane region" description="Helical" evidence="1">
    <location>
        <begin position="24"/>
        <end position="44"/>
    </location>
</feature>
<accession>A0ABW2C2J7</accession>
<comment type="caution">
    <text evidence="3">The sequence shown here is derived from an EMBL/GenBank/DDBJ whole genome shotgun (WGS) entry which is preliminary data.</text>
</comment>
<evidence type="ECO:0000313" key="3">
    <source>
        <dbReference type="EMBL" id="MFC6868772.1"/>
    </source>
</evidence>
<proteinExistence type="predicted"/>
<dbReference type="EMBL" id="JBHSXX010000001">
    <property type="protein sequence ID" value="MFC6868772.1"/>
    <property type="molecule type" value="Genomic_DNA"/>
</dbReference>
<keyword evidence="4" id="KW-1185">Reference proteome</keyword>
<protein>
    <submittedName>
        <fullName evidence="3">Phosphatase PAP2 family protein</fullName>
    </submittedName>
</protein>
<dbReference type="SUPFAM" id="SSF48317">
    <property type="entry name" value="Acid phosphatase/Vanadium-dependent haloperoxidase"/>
    <property type="match status" value="1"/>
</dbReference>
<feature type="transmembrane region" description="Helical" evidence="1">
    <location>
        <begin position="176"/>
        <end position="194"/>
    </location>
</feature>
<gene>
    <name evidence="3" type="ORF">ACFQGD_16650</name>
</gene>
<evidence type="ECO:0000259" key="2">
    <source>
        <dbReference type="SMART" id="SM00014"/>
    </source>
</evidence>
<dbReference type="SMART" id="SM00014">
    <property type="entry name" value="acidPPc"/>
    <property type="match status" value="1"/>
</dbReference>
<feature type="transmembrane region" description="Helical" evidence="1">
    <location>
        <begin position="144"/>
        <end position="164"/>
    </location>
</feature>
<keyword evidence="1" id="KW-0472">Membrane</keyword>
<keyword evidence="1" id="KW-1133">Transmembrane helix</keyword>
<dbReference type="RefSeq" id="WP_345396644.1">
    <property type="nucleotide sequence ID" value="NZ_BAABLA010000026.1"/>
</dbReference>
<keyword evidence="1" id="KW-0812">Transmembrane</keyword>